<comment type="caution">
    <text evidence="1">The sequence shown here is derived from an EMBL/GenBank/DDBJ whole genome shotgun (WGS) entry which is preliminary data.</text>
</comment>
<dbReference type="Proteomes" id="UP000295511">
    <property type="component" value="Unassembled WGS sequence"/>
</dbReference>
<gene>
    <name evidence="1" type="ORF">E1809_24020</name>
</gene>
<evidence type="ECO:0000313" key="1">
    <source>
        <dbReference type="EMBL" id="TDF88351.1"/>
    </source>
</evidence>
<sequence length="69" mass="7705">MLSLVAEPVEVVVSDAGRLYEMLDNAEAMLRQRPQRSAGILVTRHEPGRYTLALHESVPFGETREKIVA</sequence>
<name>A0A4R5K692_9MICC</name>
<organism evidence="1 2">
    <name type="scientific">Arthrobacter terricola</name>
    <dbReference type="NCBI Taxonomy" id="2547396"/>
    <lineage>
        <taxon>Bacteria</taxon>
        <taxon>Bacillati</taxon>
        <taxon>Actinomycetota</taxon>
        <taxon>Actinomycetes</taxon>
        <taxon>Micrococcales</taxon>
        <taxon>Micrococcaceae</taxon>
        <taxon>Arthrobacter</taxon>
    </lineage>
</organism>
<accession>A0A4R5K692</accession>
<reference evidence="1 2" key="1">
    <citation type="submission" date="2019-03" db="EMBL/GenBank/DDBJ databases">
        <title>Whole genome sequence of Arthrobacter sp JH1-1.</title>
        <authorList>
            <person name="Trinh H.N."/>
        </authorList>
    </citation>
    <scope>NUCLEOTIDE SEQUENCE [LARGE SCALE GENOMIC DNA]</scope>
    <source>
        <strain evidence="1 2">JH1-1</strain>
    </source>
</reference>
<dbReference type="RefSeq" id="WP_133206771.1">
    <property type="nucleotide sequence ID" value="NZ_SMRU01000046.1"/>
</dbReference>
<evidence type="ECO:0000313" key="2">
    <source>
        <dbReference type="Proteomes" id="UP000295511"/>
    </source>
</evidence>
<keyword evidence="2" id="KW-1185">Reference proteome</keyword>
<protein>
    <submittedName>
        <fullName evidence="1">Uncharacterized protein</fullName>
    </submittedName>
</protein>
<dbReference type="OrthoDB" id="5122836at2"/>
<dbReference type="EMBL" id="SMRU01000046">
    <property type="protein sequence ID" value="TDF88351.1"/>
    <property type="molecule type" value="Genomic_DNA"/>
</dbReference>
<proteinExistence type="predicted"/>
<dbReference type="AlphaFoldDB" id="A0A4R5K692"/>